<organism evidence="2 3">
    <name type="scientific">Caenorhabditis japonica</name>
    <dbReference type="NCBI Taxonomy" id="281687"/>
    <lineage>
        <taxon>Eukaryota</taxon>
        <taxon>Metazoa</taxon>
        <taxon>Ecdysozoa</taxon>
        <taxon>Nematoda</taxon>
        <taxon>Chromadorea</taxon>
        <taxon>Rhabditida</taxon>
        <taxon>Rhabditina</taxon>
        <taxon>Rhabditomorpha</taxon>
        <taxon>Rhabditoidea</taxon>
        <taxon>Rhabditidae</taxon>
        <taxon>Peloderinae</taxon>
        <taxon>Caenorhabditis</taxon>
    </lineage>
</organism>
<protein>
    <submittedName>
        <fullName evidence="2">Uncharacterized protein</fullName>
    </submittedName>
</protein>
<evidence type="ECO:0000313" key="3">
    <source>
        <dbReference type="Proteomes" id="UP000005237"/>
    </source>
</evidence>
<evidence type="ECO:0000313" key="2">
    <source>
        <dbReference type="EnsemblMetazoa" id="CJA22110.1"/>
    </source>
</evidence>
<accession>A0A8R1E7K5</accession>
<reference evidence="2" key="2">
    <citation type="submission" date="2022-06" db="UniProtKB">
        <authorList>
            <consortium name="EnsemblMetazoa"/>
        </authorList>
    </citation>
    <scope>IDENTIFICATION</scope>
    <source>
        <strain evidence="2">DF5081</strain>
    </source>
</reference>
<dbReference type="AlphaFoldDB" id="A0A8R1E7K5"/>
<name>A0A8R1E7K5_CAEJA</name>
<feature type="region of interest" description="Disordered" evidence="1">
    <location>
        <begin position="1"/>
        <end position="73"/>
    </location>
</feature>
<dbReference type="Proteomes" id="UP000005237">
    <property type="component" value="Unassembled WGS sequence"/>
</dbReference>
<keyword evidence="3" id="KW-1185">Reference proteome</keyword>
<reference evidence="3" key="1">
    <citation type="submission" date="2010-08" db="EMBL/GenBank/DDBJ databases">
        <authorList>
            <consortium name="Caenorhabditis japonica Sequencing Consortium"/>
            <person name="Wilson R.K."/>
        </authorList>
    </citation>
    <scope>NUCLEOTIDE SEQUENCE [LARGE SCALE GENOMIC DNA]</scope>
    <source>
        <strain evidence="3">DF5081</strain>
    </source>
</reference>
<feature type="compositionally biased region" description="Polar residues" evidence="1">
    <location>
        <begin position="58"/>
        <end position="69"/>
    </location>
</feature>
<sequence length="96" mass="10571">MQIRNDQVHDYQTQRNPFGSAAYKSSPYASHTARRSKTPIRTAEPEGGVESVARQWPPVSNATGATSVNARDDWVGRSMRGGVEESDDGLVMTMCR</sequence>
<evidence type="ECO:0000256" key="1">
    <source>
        <dbReference type="SAM" id="MobiDB-lite"/>
    </source>
</evidence>
<proteinExistence type="predicted"/>
<dbReference type="EnsemblMetazoa" id="CJA22110.1">
    <property type="protein sequence ID" value="CJA22110.1"/>
    <property type="gene ID" value="WBGene00177682"/>
</dbReference>